<evidence type="ECO:0000313" key="1">
    <source>
        <dbReference type="EMBL" id="SUA36325.1"/>
    </source>
</evidence>
<name>A0A378WHY0_9NEIS</name>
<protein>
    <submittedName>
        <fullName evidence="1">Phage associated protein</fullName>
    </submittedName>
</protein>
<proteinExistence type="predicted"/>
<accession>A0A378WHY0</accession>
<evidence type="ECO:0000313" key="2">
    <source>
        <dbReference type="Proteomes" id="UP000254055"/>
    </source>
</evidence>
<dbReference type="SUPFAM" id="SSF46785">
    <property type="entry name" value="Winged helix' DNA-binding domain"/>
    <property type="match status" value="1"/>
</dbReference>
<dbReference type="RefSeq" id="WP_115133584.1">
    <property type="nucleotide sequence ID" value="NZ_UGRS01000001.1"/>
</dbReference>
<dbReference type="OrthoDB" id="8604270at2"/>
<dbReference type="InterPro" id="IPR036388">
    <property type="entry name" value="WH-like_DNA-bd_sf"/>
</dbReference>
<dbReference type="InterPro" id="IPR036390">
    <property type="entry name" value="WH_DNA-bd_sf"/>
</dbReference>
<sequence>MASSKGQRLLSVFKSLEAHPIIGVSNKEISDGLGISPVHVSRDLEDLIAAGLVVKLDNGNFAYSVKTLQIAERYRRQHEMLVAKLEELNQRVNRI</sequence>
<dbReference type="AlphaFoldDB" id="A0A378WHY0"/>
<gene>
    <name evidence="1" type="ORF">NCTC12229_00740</name>
</gene>
<organism evidence="1 2">
    <name type="scientific">Neisseria zoodegmatis</name>
    <dbReference type="NCBI Taxonomy" id="326523"/>
    <lineage>
        <taxon>Bacteria</taxon>
        <taxon>Pseudomonadati</taxon>
        <taxon>Pseudomonadota</taxon>
        <taxon>Betaproteobacteria</taxon>
        <taxon>Neisseriales</taxon>
        <taxon>Neisseriaceae</taxon>
        <taxon>Neisseria</taxon>
    </lineage>
</organism>
<dbReference type="Gene3D" id="1.10.10.10">
    <property type="entry name" value="Winged helix-like DNA-binding domain superfamily/Winged helix DNA-binding domain"/>
    <property type="match status" value="1"/>
</dbReference>
<reference evidence="1 2" key="1">
    <citation type="submission" date="2018-06" db="EMBL/GenBank/DDBJ databases">
        <authorList>
            <consortium name="Pathogen Informatics"/>
            <person name="Doyle S."/>
        </authorList>
    </citation>
    <scope>NUCLEOTIDE SEQUENCE [LARGE SCALE GENOMIC DNA]</scope>
    <source>
        <strain evidence="1 2">NCTC12229</strain>
    </source>
</reference>
<dbReference type="Proteomes" id="UP000254055">
    <property type="component" value="Unassembled WGS sequence"/>
</dbReference>
<dbReference type="EMBL" id="UGRS01000001">
    <property type="protein sequence ID" value="SUA36325.1"/>
    <property type="molecule type" value="Genomic_DNA"/>
</dbReference>